<organism evidence="1 2">
    <name type="scientific">Romanomermis culicivorax</name>
    <name type="common">Nematode worm</name>
    <dbReference type="NCBI Taxonomy" id="13658"/>
    <lineage>
        <taxon>Eukaryota</taxon>
        <taxon>Metazoa</taxon>
        <taxon>Ecdysozoa</taxon>
        <taxon>Nematoda</taxon>
        <taxon>Enoplea</taxon>
        <taxon>Dorylaimia</taxon>
        <taxon>Mermithida</taxon>
        <taxon>Mermithoidea</taxon>
        <taxon>Mermithidae</taxon>
        <taxon>Romanomermis</taxon>
    </lineage>
</organism>
<name>A0A915K7M4_ROMCU</name>
<sequence length="81" mass="9295">MLFLKFDNQIVYGAIANFSNEKLYLTMHAQRVRLTVEFASCECRQRAGSMKFVFFEAMFDRRELSDGAAKATAAVNNEDRC</sequence>
<evidence type="ECO:0000313" key="2">
    <source>
        <dbReference type="WBParaSite" id="nRc.2.0.1.t34348-RA"/>
    </source>
</evidence>
<proteinExistence type="predicted"/>
<accession>A0A915K7M4</accession>
<dbReference type="Proteomes" id="UP000887565">
    <property type="component" value="Unplaced"/>
</dbReference>
<keyword evidence="1" id="KW-1185">Reference proteome</keyword>
<reference evidence="2" key="1">
    <citation type="submission" date="2022-11" db="UniProtKB">
        <authorList>
            <consortium name="WormBaseParasite"/>
        </authorList>
    </citation>
    <scope>IDENTIFICATION</scope>
</reference>
<evidence type="ECO:0000313" key="1">
    <source>
        <dbReference type="Proteomes" id="UP000887565"/>
    </source>
</evidence>
<protein>
    <submittedName>
        <fullName evidence="2">Uncharacterized protein</fullName>
    </submittedName>
</protein>
<dbReference type="AlphaFoldDB" id="A0A915K7M4"/>
<dbReference type="WBParaSite" id="nRc.2.0.1.t34348-RA">
    <property type="protein sequence ID" value="nRc.2.0.1.t34348-RA"/>
    <property type="gene ID" value="nRc.2.0.1.g34348"/>
</dbReference>